<feature type="compositionally biased region" description="Basic and acidic residues" evidence="5">
    <location>
        <begin position="180"/>
        <end position="189"/>
    </location>
</feature>
<feature type="compositionally biased region" description="Basic and acidic residues" evidence="5">
    <location>
        <begin position="343"/>
        <end position="356"/>
    </location>
</feature>
<evidence type="ECO:0000256" key="3">
    <source>
        <dbReference type="ARBA" id="ARBA00022777"/>
    </source>
</evidence>
<dbReference type="InterPro" id="IPR008271">
    <property type="entry name" value="Ser/Thr_kinase_AS"/>
</dbReference>
<dbReference type="InParanoid" id="B0DEX1"/>
<dbReference type="SUPFAM" id="SSF56112">
    <property type="entry name" value="Protein kinase-like (PK-like)"/>
    <property type="match status" value="1"/>
</dbReference>
<feature type="compositionally biased region" description="Basic and acidic residues" evidence="5">
    <location>
        <begin position="531"/>
        <end position="544"/>
    </location>
</feature>
<name>B0DEX1_LACBS</name>
<feature type="region of interest" description="Disordered" evidence="5">
    <location>
        <begin position="898"/>
        <end position="944"/>
    </location>
</feature>
<dbReference type="RefSeq" id="XP_001882467.1">
    <property type="nucleotide sequence ID" value="XM_001882432.1"/>
</dbReference>
<dbReference type="PROSITE" id="PS50011">
    <property type="entry name" value="PROTEIN_KINASE_DOM"/>
    <property type="match status" value="1"/>
</dbReference>
<feature type="compositionally biased region" description="Basic and acidic residues" evidence="5">
    <location>
        <begin position="387"/>
        <end position="409"/>
    </location>
</feature>
<feature type="compositionally biased region" description="Basic and acidic residues" evidence="5">
    <location>
        <begin position="420"/>
        <end position="436"/>
    </location>
</feature>
<dbReference type="InterPro" id="IPR000719">
    <property type="entry name" value="Prot_kinase_dom"/>
</dbReference>
<sequence length="1695" mass="190668">MPSLPPITSSKSSPRGAVIEPEENYSQWDREILRRPALQGYRQRIDLKPSYTEHEAPMNTQQLRAVQKPEAELNRDQERHVQVKAQRTAGLIADPERSRRSISERRAAWVPPLEGDSAASESFVLRQRRRTSMLSISSATAIVLPENDDEMREGGLELGRRQVDTLRKAPWTALMRVGEKDSDISRTDGRSYSAPDGRDENPVSASRVRIPIPSLTSLKEGLEMIGQAVERLYDCPSDKSPSYPRVANTDHRSSQPPQSRSAKYDNARNLPHLSTRAQSISQELSHAKNDNEFPSSSGPRCVGPKFFFAGDELLEDQDSIPQQDPSPPWDSADLGLSVFSSNHYKDSRKDGERERQASSMSSSRLSAKYKSPSSATRAGSRNYLRNDSFEDREGLDRYRNSDVKPDRPPNHARRSSYSKSGRDDSERHRNDIDYSARIEKANGEELGTWERVNPVVSGLASRQGSDTQITSTRDRRAEHLHSFRRDVAHTTVYERPPLPETWATPELADSSLEDAFKRLRQPTPERSSIVAKKDRSLSRTTDHVHERSQCSICELYTSRSPPASGARKPSISPAGGSTVSKHFVLAQQGSPTSVRSITTASGTQLLEVDSDHEMPEGFIPRGRPVVRTKGSLASSEKAKEKGSGTRHSGGRWYSISHGGDERHASPVPASLRITPIPSLAPPLTARAQRTVPDFSHAGDDRHHSSSPPVTQHIGRQSSFAQDGRSDYHDFIPRQHLSPPHSADSGRKGLTHSSNNSYQESHKDRKLMRHYYSSQSPSDSSRYHTPPSLVPKTKSGEYLQDVNSIDRRERLDHVMKSDVKSDHWHRWDRARRSSYSRTDASEKDSYDDCSAHVSSGLSTTRPRSVRRRRVTSPPVGEVSSWKDWEGVPEGRCGYESTFRTPLLPPGAGATAPHSAGSLPRRGDTSHSAPESARYHDHPGAYDRLDHNDGLEEEYIEEPGLSGENSVAHGPVRLPFWAVGLWEEDWRRQEEKPSRPFTARQRSFDEREKRKQREKEEKLRTEAEGGDYGIDETDDDEEEEEGEEEERKGQEEEETGKREEDGSQREQAEDARQGFRNWDSGGPYSQQSNSCLSSSRLTLTLADFFGHIYCDGPSTTMPLSSAVLPPPDDSVPHSGSIQERLRRLDETDLSESRILLLEKIHQEMWAQLATIVFIKWDDLPWPVFVRTTCPEDLMLHRIVSYLLQVSSGMDIKAALVDCNRLQWAQQRLRILLGYWEHPSLKMKIENSADKTMIQGVNVVMNHLESVLDFVNTHLIDETHHTDLTAIISQTFLKHVGENLARILTDTSDNSGYKSLLKLEGESAQKMLNFLQTLLDCSELVSLPRNDILGALLRLSKLSKLYPECLTITDLERDSDVLDSGRFGEIYKGRSRSQAICLKIIKVNRRTQIKELLKAFFKEALLWGHLSHRNILPFYGIYHPEDTNGRISFVSPWMENGNVTEYLRKHPLTNRLLLIWDIIIGIQFLHQNQVIHGDLKGLNVLVNRNGRGCLADFGLANLVDEGILCWTSIQTTGHQSGGTLRWQAPELIDPPSDELAKATPASDIYSFACVCYEIYMGHVPFHKISRDITVMRKVVEGSRPPRPADTGLLPDEIWKVIEMCWNQEPQNRPSAESVIEQLPLAGIVDDRPSGDDHLAPSDFRAAGPENLGAVFDPAVDVILSSVLRSNRTNEVEPHTVEL</sequence>
<dbReference type="InterPro" id="IPR001245">
    <property type="entry name" value="Ser-Thr/Tyr_kinase_cat_dom"/>
</dbReference>
<dbReference type="STRING" id="486041.B0DEX1"/>
<feature type="compositionally biased region" description="Polar residues" evidence="5">
    <location>
        <begin position="1"/>
        <end position="13"/>
    </location>
</feature>
<feature type="compositionally biased region" description="Polar residues" evidence="5">
    <location>
        <begin position="705"/>
        <end position="720"/>
    </location>
</feature>
<dbReference type="SMART" id="SM00220">
    <property type="entry name" value="S_TKc"/>
    <property type="match status" value="1"/>
</dbReference>
<feature type="compositionally biased region" description="Low complexity" evidence="5">
    <location>
        <begin position="358"/>
        <end position="374"/>
    </location>
</feature>
<feature type="region of interest" description="Disordered" evidence="5">
    <location>
        <begin position="693"/>
        <end position="797"/>
    </location>
</feature>
<dbReference type="Pfam" id="PF07714">
    <property type="entry name" value="PK_Tyr_Ser-Thr"/>
    <property type="match status" value="1"/>
</dbReference>
<feature type="region of interest" description="Disordered" evidence="5">
    <location>
        <begin position="317"/>
        <end position="336"/>
    </location>
</feature>
<feature type="region of interest" description="Disordered" evidence="5">
    <location>
        <begin position="342"/>
        <end position="436"/>
    </location>
</feature>
<keyword evidence="1" id="KW-0808">Transferase</keyword>
<feature type="compositionally biased region" description="Basic and acidic residues" evidence="5">
    <location>
        <begin position="838"/>
        <end position="849"/>
    </location>
</feature>
<keyword evidence="4" id="KW-0067">ATP-binding</keyword>
<keyword evidence="8" id="KW-1185">Reference proteome</keyword>
<feature type="compositionally biased region" description="Polar residues" evidence="5">
    <location>
        <begin position="375"/>
        <end position="385"/>
    </location>
</feature>
<dbReference type="OrthoDB" id="544350at2759"/>
<feature type="region of interest" description="Disordered" evidence="5">
    <location>
        <begin position="604"/>
        <end position="667"/>
    </location>
</feature>
<feature type="compositionally biased region" description="Basic and acidic residues" evidence="5">
    <location>
        <begin position="1000"/>
        <end position="1021"/>
    </location>
</feature>
<feature type="region of interest" description="Disordered" evidence="5">
    <location>
        <begin position="1"/>
        <end position="22"/>
    </location>
</feature>
<feature type="compositionally biased region" description="Basic and acidic residues" evidence="5">
    <location>
        <begin position="1043"/>
        <end position="1071"/>
    </location>
</feature>
<dbReference type="Proteomes" id="UP000001194">
    <property type="component" value="Unassembled WGS sequence"/>
</dbReference>
<dbReference type="PROSITE" id="PS00108">
    <property type="entry name" value="PROTEIN_KINASE_ST"/>
    <property type="match status" value="1"/>
</dbReference>
<feature type="domain" description="Protein kinase" evidence="6">
    <location>
        <begin position="1369"/>
        <end position="1638"/>
    </location>
</feature>
<feature type="region of interest" description="Disordered" evidence="5">
    <location>
        <begin position="235"/>
        <end position="266"/>
    </location>
</feature>
<feature type="region of interest" description="Disordered" evidence="5">
    <location>
        <begin position="521"/>
        <end position="544"/>
    </location>
</feature>
<dbReference type="InterPro" id="IPR011009">
    <property type="entry name" value="Kinase-like_dom_sf"/>
</dbReference>
<evidence type="ECO:0000313" key="7">
    <source>
        <dbReference type="EMBL" id="EDR06620.1"/>
    </source>
</evidence>
<dbReference type="KEGG" id="lbc:LACBIDRAFT_299583"/>
<protein>
    <submittedName>
        <fullName evidence="7">Predicted protein</fullName>
    </submittedName>
</protein>
<accession>B0DEX1</accession>
<feature type="compositionally biased region" description="Basic and acidic residues" evidence="5">
    <location>
        <begin position="723"/>
        <end position="732"/>
    </location>
</feature>
<dbReference type="InterPro" id="IPR051681">
    <property type="entry name" value="Ser/Thr_Kinases-Pseudokinases"/>
</dbReference>
<feature type="compositionally biased region" description="Acidic residues" evidence="5">
    <location>
        <begin position="1027"/>
        <end position="1042"/>
    </location>
</feature>
<feature type="compositionally biased region" description="Basic and acidic residues" evidence="5">
    <location>
        <begin position="931"/>
        <end position="944"/>
    </location>
</feature>
<dbReference type="PANTHER" id="PTHR44329:SF288">
    <property type="entry name" value="MITOGEN-ACTIVATED PROTEIN KINASE KINASE KINASE 20"/>
    <property type="match status" value="1"/>
</dbReference>
<feature type="region of interest" description="Disordered" evidence="5">
    <location>
        <begin position="180"/>
        <end position="208"/>
    </location>
</feature>
<evidence type="ECO:0000256" key="5">
    <source>
        <dbReference type="SAM" id="MobiDB-lite"/>
    </source>
</evidence>
<evidence type="ECO:0000256" key="2">
    <source>
        <dbReference type="ARBA" id="ARBA00022741"/>
    </source>
</evidence>
<evidence type="ECO:0000256" key="1">
    <source>
        <dbReference type="ARBA" id="ARBA00022679"/>
    </source>
</evidence>
<dbReference type="GeneID" id="6078287"/>
<feature type="region of interest" description="Disordered" evidence="5">
    <location>
        <begin position="986"/>
        <end position="1088"/>
    </location>
</feature>
<gene>
    <name evidence="7" type="ORF">LACBIDRAFT_299583</name>
</gene>
<dbReference type="Gene3D" id="1.10.510.10">
    <property type="entry name" value="Transferase(Phosphotransferase) domain 1"/>
    <property type="match status" value="1"/>
</dbReference>
<evidence type="ECO:0000256" key="4">
    <source>
        <dbReference type="ARBA" id="ARBA00022840"/>
    </source>
</evidence>
<keyword evidence="3" id="KW-0418">Kinase</keyword>
<keyword evidence="2" id="KW-0547">Nucleotide-binding</keyword>
<evidence type="ECO:0000313" key="8">
    <source>
        <dbReference type="Proteomes" id="UP000001194"/>
    </source>
</evidence>
<organism evidence="8">
    <name type="scientific">Laccaria bicolor (strain S238N-H82 / ATCC MYA-4686)</name>
    <name type="common">Bicoloured deceiver</name>
    <name type="synonym">Laccaria laccata var. bicolor</name>
    <dbReference type="NCBI Taxonomy" id="486041"/>
    <lineage>
        <taxon>Eukaryota</taxon>
        <taxon>Fungi</taxon>
        <taxon>Dikarya</taxon>
        <taxon>Basidiomycota</taxon>
        <taxon>Agaricomycotina</taxon>
        <taxon>Agaricomycetes</taxon>
        <taxon>Agaricomycetidae</taxon>
        <taxon>Agaricales</taxon>
        <taxon>Agaricineae</taxon>
        <taxon>Hydnangiaceae</taxon>
        <taxon>Laccaria</taxon>
    </lineage>
</organism>
<feature type="region of interest" description="Disordered" evidence="5">
    <location>
        <begin position="828"/>
        <end position="880"/>
    </location>
</feature>
<dbReference type="GO" id="GO:0004674">
    <property type="term" value="F:protein serine/threonine kinase activity"/>
    <property type="evidence" value="ECO:0007669"/>
    <property type="project" value="TreeGrafter"/>
</dbReference>
<dbReference type="EMBL" id="DS547107">
    <property type="protein sequence ID" value="EDR06620.1"/>
    <property type="molecule type" value="Genomic_DNA"/>
</dbReference>
<dbReference type="GO" id="GO:0005524">
    <property type="term" value="F:ATP binding"/>
    <property type="evidence" value="ECO:0007669"/>
    <property type="project" value="UniProtKB-KW"/>
</dbReference>
<dbReference type="HOGENOM" id="CLU_241044_0_0_1"/>
<dbReference type="PANTHER" id="PTHR44329">
    <property type="entry name" value="SERINE/THREONINE-PROTEIN KINASE TNNI3K-RELATED"/>
    <property type="match status" value="1"/>
</dbReference>
<proteinExistence type="predicted"/>
<evidence type="ECO:0000259" key="6">
    <source>
        <dbReference type="PROSITE" id="PS50011"/>
    </source>
</evidence>
<reference evidence="7 8" key="1">
    <citation type="journal article" date="2008" name="Nature">
        <title>The genome of Laccaria bicolor provides insights into mycorrhizal symbiosis.</title>
        <authorList>
            <person name="Martin F."/>
            <person name="Aerts A."/>
            <person name="Ahren D."/>
            <person name="Brun A."/>
            <person name="Danchin E.G.J."/>
            <person name="Duchaussoy F."/>
            <person name="Gibon J."/>
            <person name="Kohler A."/>
            <person name="Lindquist E."/>
            <person name="Pereda V."/>
            <person name="Salamov A."/>
            <person name="Shapiro H.J."/>
            <person name="Wuyts J."/>
            <person name="Blaudez D."/>
            <person name="Buee M."/>
            <person name="Brokstein P."/>
            <person name="Canbaeck B."/>
            <person name="Cohen D."/>
            <person name="Courty P.E."/>
            <person name="Coutinho P.M."/>
            <person name="Delaruelle C."/>
            <person name="Detter J.C."/>
            <person name="Deveau A."/>
            <person name="DiFazio S."/>
            <person name="Duplessis S."/>
            <person name="Fraissinet-Tachet L."/>
            <person name="Lucic E."/>
            <person name="Frey-Klett P."/>
            <person name="Fourrey C."/>
            <person name="Feussner I."/>
            <person name="Gay G."/>
            <person name="Grimwood J."/>
            <person name="Hoegger P.J."/>
            <person name="Jain P."/>
            <person name="Kilaru S."/>
            <person name="Labbe J."/>
            <person name="Lin Y.C."/>
            <person name="Legue V."/>
            <person name="Le Tacon F."/>
            <person name="Marmeisse R."/>
            <person name="Melayah D."/>
            <person name="Montanini B."/>
            <person name="Muratet M."/>
            <person name="Nehls U."/>
            <person name="Niculita-Hirzel H."/>
            <person name="Oudot-Le Secq M.P."/>
            <person name="Peter M."/>
            <person name="Quesneville H."/>
            <person name="Rajashekar B."/>
            <person name="Reich M."/>
            <person name="Rouhier N."/>
            <person name="Schmutz J."/>
            <person name="Yin T."/>
            <person name="Chalot M."/>
            <person name="Henrissat B."/>
            <person name="Kuees U."/>
            <person name="Lucas S."/>
            <person name="Van de Peer Y."/>
            <person name="Podila G.K."/>
            <person name="Polle A."/>
            <person name="Pukkila P.J."/>
            <person name="Richardson P.M."/>
            <person name="Rouze P."/>
            <person name="Sanders I.R."/>
            <person name="Stajich J.E."/>
            <person name="Tunlid A."/>
            <person name="Tuskan G."/>
            <person name="Grigoriev I.V."/>
        </authorList>
    </citation>
    <scope>NUCLEOTIDE SEQUENCE [LARGE SCALE GENOMIC DNA]</scope>
    <source>
        <strain evidence="8">S238N-H82 / ATCC MYA-4686</strain>
    </source>
</reference>